<sequence length="85" mass="10463">MLRHRRVRQRIGVLAGRRRRQEQRQYRERLFRTIDKMDQDLRDLVNEFDYDDVVRLYAMADGDRKALRKLLEYNRALAQKALLED</sequence>
<accession>A0A385EBW4</accession>
<proteinExistence type="predicted"/>
<name>A0A385EBW4_9CAUD</name>
<protein>
    <submittedName>
        <fullName evidence="1">Uncharacterized protein</fullName>
    </submittedName>
</protein>
<evidence type="ECO:0000313" key="1">
    <source>
        <dbReference type="EMBL" id="AXQ68352.1"/>
    </source>
</evidence>
<dbReference type="EMBL" id="MH588544">
    <property type="protein sequence ID" value="AXQ68352.1"/>
    <property type="molecule type" value="Genomic_DNA"/>
</dbReference>
<evidence type="ECO:0000313" key="2">
    <source>
        <dbReference type="Proteomes" id="UP000258997"/>
    </source>
</evidence>
<organism evidence="1 2">
    <name type="scientific">Caulobacter phage CcrBL10</name>
    <dbReference type="NCBI Taxonomy" id="2283269"/>
    <lineage>
        <taxon>Viruses</taxon>
        <taxon>Duplodnaviria</taxon>
        <taxon>Heunggongvirae</taxon>
        <taxon>Uroviricota</taxon>
        <taxon>Caudoviricetes</taxon>
        <taxon>Jeanschmidtviridae</taxon>
        <taxon>Poindextervirus</taxon>
        <taxon>Poindextervirus BL10</taxon>
    </lineage>
</organism>
<keyword evidence="2" id="KW-1185">Reference proteome</keyword>
<dbReference type="Proteomes" id="UP000258997">
    <property type="component" value="Segment"/>
</dbReference>
<reference evidence="1 2" key="1">
    <citation type="submission" date="2018-07" db="EMBL/GenBank/DDBJ databases">
        <title>Giant CbK-like Caulobacter bacteriophages have genetically divergent genomes.</title>
        <authorList>
            <person name="Wilson K.M."/>
            <person name="Ely B."/>
        </authorList>
    </citation>
    <scope>NUCLEOTIDE SEQUENCE [LARGE SCALE GENOMIC DNA]</scope>
</reference>
<gene>
    <name evidence="1" type="ORF">CcrBL10_gp148c</name>
</gene>